<feature type="signal peptide" evidence="1">
    <location>
        <begin position="1"/>
        <end position="17"/>
    </location>
</feature>
<dbReference type="PROSITE" id="PS51257">
    <property type="entry name" value="PROKAR_LIPOPROTEIN"/>
    <property type="match status" value="1"/>
</dbReference>
<keyword evidence="3" id="KW-1185">Reference proteome</keyword>
<feature type="chain" id="PRO_5045531476" description="PsbP protein" evidence="1">
    <location>
        <begin position="18"/>
        <end position="175"/>
    </location>
</feature>
<name>A0ABU9YYB0_9RHOO</name>
<comment type="caution">
    <text evidence="2">The sequence shown here is derived from an EMBL/GenBank/DDBJ whole genome shotgun (WGS) entry which is preliminary data.</text>
</comment>
<dbReference type="RefSeq" id="WP_345919340.1">
    <property type="nucleotide sequence ID" value="NZ_JBDIVE010000003.1"/>
</dbReference>
<proteinExistence type="predicted"/>
<dbReference type="EMBL" id="JBDIVE010000003">
    <property type="protein sequence ID" value="MEN3068576.1"/>
    <property type="molecule type" value="Genomic_DNA"/>
</dbReference>
<evidence type="ECO:0008006" key="4">
    <source>
        <dbReference type="Google" id="ProtNLM"/>
    </source>
</evidence>
<dbReference type="Gene3D" id="3.40.1000.10">
    <property type="entry name" value="Mog1/PsbP, alpha/beta/alpha sandwich"/>
    <property type="match status" value="1"/>
</dbReference>
<sequence length="175" mass="19516">MKLVAIAMILFFVSACAHIGNQKERRISYGDDLVVFQLPDSWEAHIEEEGNGIYFNQAIDSNALRLSVISITSKPDNTLQVKDLLTKNHNNEKISHLTNGNLVKVYDEQSVENGVPISTRFWEVSHLVNSHCGRIAIFSYTTPIAYKDKAATEAALSYLDKSIKSSNISSSSCRH</sequence>
<gene>
    <name evidence="2" type="ORF">ABDB84_08815</name>
</gene>
<protein>
    <recommendedName>
        <fullName evidence="4">PsbP protein</fullName>
    </recommendedName>
</protein>
<accession>A0ABU9YYB0</accession>
<evidence type="ECO:0000313" key="3">
    <source>
        <dbReference type="Proteomes" id="UP001410394"/>
    </source>
</evidence>
<dbReference type="Proteomes" id="UP001410394">
    <property type="component" value="Unassembled WGS sequence"/>
</dbReference>
<reference evidence="2 3" key="1">
    <citation type="journal article" date="2018" name="Int. J. Syst. Evol. Microbiol.">
        <title>Uliginosibacterium sediminicola sp. nov., isolated from freshwater sediment.</title>
        <authorList>
            <person name="Hwang W.M."/>
            <person name="Kim S.M."/>
            <person name="Kang K."/>
            <person name="Ahn T.Y."/>
        </authorList>
    </citation>
    <scope>NUCLEOTIDE SEQUENCE [LARGE SCALE GENOMIC DNA]</scope>
    <source>
        <strain evidence="2 3">M1-21</strain>
    </source>
</reference>
<evidence type="ECO:0000313" key="2">
    <source>
        <dbReference type="EMBL" id="MEN3068576.1"/>
    </source>
</evidence>
<organism evidence="2 3">
    <name type="scientific">Uliginosibacterium sediminicola</name>
    <dbReference type="NCBI Taxonomy" id="2024550"/>
    <lineage>
        <taxon>Bacteria</taxon>
        <taxon>Pseudomonadati</taxon>
        <taxon>Pseudomonadota</taxon>
        <taxon>Betaproteobacteria</taxon>
        <taxon>Rhodocyclales</taxon>
        <taxon>Zoogloeaceae</taxon>
        <taxon>Uliginosibacterium</taxon>
    </lineage>
</organism>
<evidence type="ECO:0000256" key="1">
    <source>
        <dbReference type="SAM" id="SignalP"/>
    </source>
</evidence>
<keyword evidence="1" id="KW-0732">Signal</keyword>